<dbReference type="EMBL" id="LTDL01000021">
    <property type="protein sequence ID" value="OAG31207.1"/>
    <property type="molecule type" value="Genomic_DNA"/>
</dbReference>
<name>A0A177EGY2_9MICR</name>
<gene>
    <name evidence="3" type="ORF">NEDG_01620</name>
</gene>
<protein>
    <submittedName>
        <fullName evidence="3">Uncharacterized protein</fullName>
    </submittedName>
</protein>
<keyword evidence="4" id="KW-1185">Reference proteome</keyword>
<feature type="transmembrane region" description="Helical" evidence="2">
    <location>
        <begin position="267"/>
        <end position="293"/>
    </location>
</feature>
<comment type="caution">
    <text evidence="3">The sequence shown here is derived from an EMBL/GenBank/DDBJ whole genome shotgun (WGS) entry which is preliminary data.</text>
</comment>
<dbReference type="VEuPathDB" id="MicrosporidiaDB:NEDG_01620"/>
<feature type="transmembrane region" description="Helical" evidence="2">
    <location>
        <begin position="326"/>
        <end position="348"/>
    </location>
</feature>
<sequence>MEPTKPAQLTYETQLKQFADKCLGLENNQETQIQNPSIGWLTNEALEELFSIFKLIIKEEMEEYITSTKSKTDTTTDNDALTKEQASIKKIQKLWASQTNQLTREINRVVLEYKQHGPAQDNTDGTEALLYSKKLQMAVKLLVLSHLNQYYLTMALENDNENITTMATKFWTYYAKKIQAIKHEQNEITKMIADSRLAPQPSTHSFRRSSSADSISSTSSTSLSFKTAPTSPIISIAQDSPAPSRPASTHSSRRSSVDLIHTPQPGLLYALACDLLLYLVAITVLLPILLFALHTGSSLSPSTLSQTFPYFGQCTDAIQNLTDKNIFTGLSISAVLAVLATLILSDEYTPIHPKITPRYLSTKSAAKKAGAIGILAAGIFLFITMGIVMVSDVLVVASDLKLSQMEMFLTVVTGASFAVFLVHRAVTAFKNATSQRPSVERVVHLSVFVLTTMLCLFMITACVAKFNSEAVTVFPAVKQAACDLFTFEEDPPTLWSVASSWGSWILNPFNGSAAVSAPTAAV</sequence>
<keyword evidence="2" id="KW-0472">Membrane</keyword>
<dbReference type="Proteomes" id="UP000185944">
    <property type="component" value="Unassembled WGS sequence"/>
</dbReference>
<dbReference type="GeneID" id="93647970"/>
<reference evidence="3 4" key="1">
    <citation type="submission" date="2016-02" db="EMBL/GenBank/DDBJ databases">
        <title>Discovery of a natural microsporidian pathogen with a broad tissue tropism in Caenorhabditis elegans.</title>
        <authorList>
            <person name="Luallen R.J."/>
            <person name="Reinke A.W."/>
            <person name="Tong L."/>
            <person name="Botts M.R."/>
            <person name="Felix M.-A."/>
            <person name="Troemel E.R."/>
        </authorList>
    </citation>
    <scope>NUCLEOTIDE SEQUENCE [LARGE SCALE GENOMIC DNA]</scope>
    <source>
        <strain evidence="3 4">JUm2807</strain>
    </source>
</reference>
<dbReference type="RefSeq" id="XP_067544928.1">
    <property type="nucleotide sequence ID" value="XM_067689038.1"/>
</dbReference>
<feature type="transmembrane region" description="Helical" evidence="2">
    <location>
        <begin position="402"/>
        <end position="422"/>
    </location>
</feature>
<keyword evidence="2" id="KW-1133">Transmembrane helix</keyword>
<feature type="region of interest" description="Disordered" evidence="1">
    <location>
        <begin position="198"/>
        <end position="256"/>
    </location>
</feature>
<evidence type="ECO:0000313" key="4">
    <source>
        <dbReference type="Proteomes" id="UP000185944"/>
    </source>
</evidence>
<dbReference type="AlphaFoldDB" id="A0A177EGY2"/>
<feature type="transmembrane region" description="Helical" evidence="2">
    <location>
        <begin position="442"/>
        <end position="461"/>
    </location>
</feature>
<evidence type="ECO:0000256" key="2">
    <source>
        <dbReference type="SAM" id="Phobius"/>
    </source>
</evidence>
<evidence type="ECO:0000313" key="3">
    <source>
        <dbReference type="EMBL" id="OAG31207.1"/>
    </source>
</evidence>
<feature type="transmembrane region" description="Helical" evidence="2">
    <location>
        <begin position="369"/>
        <end position="390"/>
    </location>
</feature>
<accession>A0A177EGY2</accession>
<keyword evidence="2" id="KW-0812">Transmembrane</keyword>
<organism evidence="3 4">
    <name type="scientific">Nematocida displodere</name>
    <dbReference type="NCBI Taxonomy" id="1805483"/>
    <lineage>
        <taxon>Eukaryota</taxon>
        <taxon>Fungi</taxon>
        <taxon>Fungi incertae sedis</taxon>
        <taxon>Microsporidia</taxon>
        <taxon>Nematocida</taxon>
    </lineage>
</organism>
<evidence type="ECO:0000256" key="1">
    <source>
        <dbReference type="SAM" id="MobiDB-lite"/>
    </source>
</evidence>
<feature type="compositionally biased region" description="Low complexity" evidence="1">
    <location>
        <begin position="202"/>
        <end position="224"/>
    </location>
</feature>
<proteinExistence type="predicted"/>